<dbReference type="AlphaFoldDB" id="A0A1B9N8G6"/>
<protein>
    <submittedName>
        <fullName evidence="1">Uncharacterized protein</fullName>
    </submittedName>
</protein>
<dbReference type="EMBL" id="LXMD01000028">
    <property type="protein sequence ID" value="OCG72883.1"/>
    <property type="molecule type" value="Genomic_DNA"/>
</dbReference>
<evidence type="ECO:0000313" key="1">
    <source>
        <dbReference type="EMBL" id="OCG72883.1"/>
    </source>
</evidence>
<sequence>MTSTQTDTQVTTQRTSALRNKSYWAALLLGIATMAAIDEIVFHQILAWHHFYDNATADIALLSDGLLHAAELFVFAAGFFLMLDARRREQFWAAAAWAGFLVGLGVFQLWDGLIDHKVLQLHQIRYGVDLLPYDIAWNVGGLVLLVAGIVMTVILARRTRPQDAHANRSQRGKS</sequence>
<dbReference type="Proteomes" id="UP000093355">
    <property type="component" value="Unassembled WGS sequence"/>
</dbReference>
<keyword evidence="2" id="KW-1185">Reference proteome</keyword>
<proteinExistence type="predicted"/>
<dbReference type="STRING" id="904291.A7J15_10320"/>
<gene>
    <name evidence="1" type="ORF">A7J15_10320</name>
</gene>
<comment type="caution">
    <text evidence="1">The sequence shown here is derived from an EMBL/GenBank/DDBJ whole genome shotgun (WGS) entry which is preliminary data.</text>
</comment>
<name>A0A1B9N8G6_9MICO</name>
<accession>A0A1B9N8G6</accession>
<dbReference type="OrthoDB" id="5190099at2"/>
<dbReference type="InterPro" id="IPR018719">
    <property type="entry name" value="DUF2243_membrane"/>
</dbReference>
<evidence type="ECO:0000313" key="2">
    <source>
        <dbReference type="Proteomes" id="UP000093355"/>
    </source>
</evidence>
<dbReference type="RefSeq" id="WP_067027620.1">
    <property type="nucleotide sequence ID" value="NZ_CP038256.1"/>
</dbReference>
<dbReference type="Pfam" id="PF10002">
    <property type="entry name" value="DUF2243"/>
    <property type="match status" value="1"/>
</dbReference>
<organism evidence="1 2">
    <name type="scientific">Microbacterium sediminis</name>
    <dbReference type="NCBI Taxonomy" id="904291"/>
    <lineage>
        <taxon>Bacteria</taxon>
        <taxon>Bacillati</taxon>
        <taxon>Actinomycetota</taxon>
        <taxon>Actinomycetes</taxon>
        <taxon>Micrococcales</taxon>
        <taxon>Microbacteriaceae</taxon>
        <taxon>Microbacterium</taxon>
    </lineage>
</organism>
<reference evidence="1 2" key="1">
    <citation type="submission" date="2016-05" db="EMBL/GenBank/DDBJ databases">
        <authorList>
            <person name="Lavstsen T."/>
            <person name="Jespersen J.S."/>
        </authorList>
    </citation>
    <scope>NUCLEOTIDE SEQUENCE [LARGE SCALE GENOMIC DNA]</scope>
    <source>
        <strain evidence="1 2">YLB-01</strain>
    </source>
</reference>